<evidence type="ECO:0000313" key="3">
    <source>
        <dbReference type="Proteomes" id="UP001437256"/>
    </source>
</evidence>
<accession>A0ABR2ZYK5</accession>
<dbReference type="InterPro" id="IPR032675">
    <property type="entry name" value="LRR_dom_sf"/>
</dbReference>
<sequence length="526" mass="59327">MINERIAVRNALSSAAAVGRDPDGFYRSAAHFLTAQIRIFGAILSPIKGVPAEIFAEIFMLVVRGSKRKDLLRQVLHLSQVCSHWRTICHATPKLWKNFVRHVKGTTPLSSLLVDSFQCGRGTLEALQAPNPSQALLDESSTRRDMELWSFWFHRASPYAVKIELDYSNSPSPIQLLPILSHSSRIGTLVLTAYCSSISPIPDHVLANLSFPVLHDLRVSNVQGVGPNPLPVLLSHLHAPKLTNLHVELEDAVPDMQRYGSQLRNLTLAVEGGVHGSPIPSVLAALQHCTELEHLNLFSDCLEIDDFAGEIQMSKLRKATFRFDVMGNSLDILPIFSILVLPVLEELDIYLPNDYDCWDWPIWTSFMQHSGSCLRRIRFGHSESPSPDHLWGLLSNLERLEEFHISGYVEGGTEFLRHFLDPNPSSPTLPNLHSLTVVFCVQKEERTPALDSLVEGVVRSRWWTDPVPRPYRRWTHVCLARDISGWSNPWDFDEDDDKRLLSSETEERMEVIAAEGLSLDFDSQEE</sequence>
<keyword evidence="3" id="KW-1185">Reference proteome</keyword>
<organism evidence="2 3">
    <name type="scientific">Marasmius tenuissimus</name>
    <dbReference type="NCBI Taxonomy" id="585030"/>
    <lineage>
        <taxon>Eukaryota</taxon>
        <taxon>Fungi</taxon>
        <taxon>Dikarya</taxon>
        <taxon>Basidiomycota</taxon>
        <taxon>Agaricomycotina</taxon>
        <taxon>Agaricomycetes</taxon>
        <taxon>Agaricomycetidae</taxon>
        <taxon>Agaricales</taxon>
        <taxon>Marasmiineae</taxon>
        <taxon>Marasmiaceae</taxon>
        <taxon>Marasmius</taxon>
    </lineage>
</organism>
<dbReference type="EMBL" id="JBBXMP010000035">
    <property type="protein sequence ID" value="KAL0066415.1"/>
    <property type="molecule type" value="Genomic_DNA"/>
</dbReference>
<name>A0ABR2ZYK5_9AGAR</name>
<dbReference type="InterPro" id="IPR036047">
    <property type="entry name" value="F-box-like_dom_sf"/>
</dbReference>
<protein>
    <recommendedName>
        <fullName evidence="1">F-box domain-containing protein</fullName>
    </recommendedName>
</protein>
<evidence type="ECO:0000313" key="2">
    <source>
        <dbReference type="EMBL" id="KAL0066415.1"/>
    </source>
</evidence>
<reference evidence="2 3" key="1">
    <citation type="submission" date="2024-05" db="EMBL/GenBank/DDBJ databases">
        <title>A draft genome resource for the thread blight pathogen Marasmius tenuissimus strain MS-2.</title>
        <authorList>
            <person name="Yulfo-Soto G.E."/>
            <person name="Baruah I.K."/>
            <person name="Amoako-Attah I."/>
            <person name="Bukari Y."/>
            <person name="Meinhardt L.W."/>
            <person name="Bailey B.A."/>
            <person name="Cohen S.P."/>
        </authorList>
    </citation>
    <scope>NUCLEOTIDE SEQUENCE [LARGE SCALE GENOMIC DNA]</scope>
    <source>
        <strain evidence="2 3">MS-2</strain>
    </source>
</reference>
<dbReference type="Gene3D" id="1.20.1280.50">
    <property type="match status" value="1"/>
</dbReference>
<dbReference type="SUPFAM" id="SSF81383">
    <property type="entry name" value="F-box domain"/>
    <property type="match status" value="1"/>
</dbReference>
<evidence type="ECO:0000259" key="1">
    <source>
        <dbReference type="Pfam" id="PF12937"/>
    </source>
</evidence>
<proteinExistence type="predicted"/>
<feature type="domain" description="F-box" evidence="1">
    <location>
        <begin position="51"/>
        <end position="101"/>
    </location>
</feature>
<gene>
    <name evidence="2" type="ORF">AAF712_006457</name>
</gene>
<dbReference type="Proteomes" id="UP001437256">
    <property type="component" value="Unassembled WGS sequence"/>
</dbReference>
<dbReference type="InterPro" id="IPR001810">
    <property type="entry name" value="F-box_dom"/>
</dbReference>
<comment type="caution">
    <text evidence="2">The sequence shown here is derived from an EMBL/GenBank/DDBJ whole genome shotgun (WGS) entry which is preliminary data.</text>
</comment>
<dbReference type="Pfam" id="PF12937">
    <property type="entry name" value="F-box-like"/>
    <property type="match status" value="1"/>
</dbReference>
<dbReference type="SUPFAM" id="SSF52047">
    <property type="entry name" value="RNI-like"/>
    <property type="match status" value="1"/>
</dbReference>
<dbReference type="Gene3D" id="3.80.10.10">
    <property type="entry name" value="Ribonuclease Inhibitor"/>
    <property type="match status" value="1"/>
</dbReference>